<feature type="compositionally biased region" description="Basic and acidic residues" evidence="1">
    <location>
        <begin position="190"/>
        <end position="223"/>
    </location>
</feature>
<feature type="region of interest" description="Disordered" evidence="1">
    <location>
        <begin position="637"/>
        <end position="668"/>
    </location>
</feature>
<evidence type="ECO:0000313" key="3">
    <source>
        <dbReference type="EMBL" id="VUZ46260.1"/>
    </source>
</evidence>
<dbReference type="EMBL" id="UYSG01001471">
    <property type="protein sequence ID" value="VDL44523.1"/>
    <property type="molecule type" value="Genomic_DNA"/>
</dbReference>
<reference evidence="3 5" key="3">
    <citation type="submission" date="2019-07" db="EMBL/GenBank/DDBJ databases">
        <authorList>
            <person name="Jastrzebski P J."/>
            <person name="Paukszto L."/>
            <person name="Jastrzebski P J."/>
        </authorList>
    </citation>
    <scope>NUCLEOTIDE SEQUENCE [LARGE SCALE GENOMIC DNA]</scope>
    <source>
        <strain evidence="3 5">WMS-il1</strain>
    </source>
</reference>
<feature type="compositionally biased region" description="Basic and acidic residues" evidence="1">
    <location>
        <begin position="244"/>
        <end position="257"/>
    </location>
</feature>
<gene>
    <name evidence="2" type="ORF">HDID_LOCUS4147</name>
    <name evidence="3" type="ORF">WMSIL1_LOCUS6045</name>
</gene>
<feature type="compositionally biased region" description="Acidic residues" evidence="1">
    <location>
        <begin position="258"/>
        <end position="270"/>
    </location>
</feature>
<feature type="compositionally biased region" description="Basic and acidic residues" evidence="1">
    <location>
        <begin position="159"/>
        <end position="182"/>
    </location>
</feature>
<feature type="compositionally biased region" description="Polar residues" evidence="1">
    <location>
        <begin position="124"/>
        <end position="138"/>
    </location>
</feature>
<reference evidence="6" key="1">
    <citation type="submission" date="2017-02" db="UniProtKB">
        <authorList>
            <consortium name="WormBaseParasite"/>
        </authorList>
    </citation>
    <scope>IDENTIFICATION</scope>
</reference>
<dbReference type="Proteomes" id="UP000321570">
    <property type="component" value="Unassembled WGS sequence"/>
</dbReference>
<reference evidence="2 4" key="2">
    <citation type="submission" date="2018-11" db="EMBL/GenBank/DDBJ databases">
        <authorList>
            <consortium name="Pathogen Informatics"/>
        </authorList>
    </citation>
    <scope>NUCLEOTIDE SEQUENCE [LARGE SCALE GENOMIC DNA]</scope>
</reference>
<accession>A0A0R3SGU7</accession>
<evidence type="ECO:0000313" key="5">
    <source>
        <dbReference type="Proteomes" id="UP000321570"/>
    </source>
</evidence>
<dbReference type="AlphaFoldDB" id="A0A0R3SGU7"/>
<feature type="region of interest" description="Disordered" evidence="1">
    <location>
        <begin position="27"/>
        <end position="325"/>
    </location>
</feature>
<organism evidence="6">
    <name type="scientific">Hymenolepis diminuta</name>
    <name type="common">Rat tapeworm</name>
    <dbReference type="NCBI Taxonomy" id="6216"/>
    <lineage>
        <taxon>Eukaryota</taxon>
        <taxon>Metazoa</taxon>
        <taxon>Spiralia</taxon>
        <taxon>Lophotrochozoa</taxon>
        <taxon>Platyhelminthes</taxon>
        <taxon>Cestoda</taxon>
        <taxon>Eucestoda</taxon>
        <taxon>Cyclophyllidea</taxon>
        <taxon>Hymenolepididae</taxon>
        <taxon>Hymenolepis</taxon>
    </lineage>
</organism>
<feature type="compositionally biased region" description="Polar residues" evidence="1">
    <location>
        <begin position="365"/>
        <end position="378"/>
    </location>
</feature>
<evidence type="ECO:0000313" key="2">
    <source>
        <dbReference type="EMBL" id="VDL44523.1"/>
    </source>
</evidence>
<proteinExistence type="predicted"/>
<name>A0A0R3SGU7_HYMDI</name>
<protein>
    <submittedName>
        <fullName evidence="6">Microtubule-associated protein</fullName>
    </submittedName>
</protein>
<keyword evidence="5" id="KW-1185">Reference proteome</keyword>
<dbReference type="EMBL" id="CABIJS010000210">
    <property type="protein sequence ID" value="VUZ46260.1"/>
    <property type="molecule type" value="Genomic_DNA"/>
</dbReference>
<dbReference type="WBParaSite" id="HDID_0000414901-mRNA-1">
    <property type="protein sequence ID" value="HDID_0000414901-mRNA-1"/>
    <property type="gene ID" value="HDID_0000414901"/>
</dbReference>
<feature type="compositionally biased region" description="Basic and acidic residues" evidence="1">
    <location>
        <begin position="653"/>
        <end position="668"/>
    </location>
</feature>
<feature type="compositionally biased region" description="Basic and acidic residues" evidence="1">
    <location>
        <begin position="104"/>
        <end position="121"/>
    </location>
</feature>
<feature type="compositionally biased region" description="Polar residues" evidence="1">
    <location>
        <begin position="224"/>
        <end position="234"/>
    </location>
</feature>
<sequence length="892" mass="99851">MDDIDKPVEDYEIAPPMNEEILLDLANGKSSPVSDHFDGKAEHNPPEMEEPNVDVDKHRDESGENSGIFGPKVDNTVISPGLSETPHSLNGSQEMIMKNTKAIDQSHEERVDPDLKEDIAADRNTGSEQGLSYENLNKMNEHIESPGNDYVVFDSETPGETKLEDKSSASEDIHEQTTHDVPEPSEDDTENHGNDGVERRDLAEHGLHEVSEDYVEQKQEHSNSGKQLEQSSSEMEIVNVALQHAEHQEAEKISKSEEGDEDHGNEEPETENVISEAQEDQMDHDSEIPEHYSSERMDQLSPEIKNTPEEHKEAESVPTDVEHQKLTDDEIHEFDTQFVESNVEEHFTAPQQTDVSLPSDESLKFSDSGSLDTVSINPNEEVSEVIEESTEIKEIPEITVEETESHNKEESEENIAVENSLVESNEPKDVQIGTENALNLEESIKPLETTNENPEIFLETPNVSMEEQTLSKAYSRVHETCEPLHSASCEEYEAESVDMNEAKATKHTMELQTIEIYSEPVEIKIHEGDIGHQIVECITPKPEIELETAIAVSAEVPEQEIVMETERFELSEPIVKEEIGKEQVVEVVEAQPTMVNEKAAELEVVRLPPMEITKSVPETEVEKRKITEVVDPLSIQNGESEPVSHIDQSQITSKDESLNGKAPSIEEGKENAIPVNTNGEMNGKEPNISDDELDFDTRYALFVGKVLPGHEIYYLPANKKKVTFRKGGTLDNRQTSSPLWDASLNGMRAKSATLGAPRLTRRRLQPKPTVNDDHLFPDSVTPSKVEKTLSEDDTSASNDGEGSRYDVPFMDDDAFVPKKYRSVVVVDNDSSSESDYSSERRDLIRSEHLAKMDETSLHAGRTEIDGKRNLNHTGGSRWSFGLSICGCLRRRR</sequence>
<evidence type="ECO:0000313" key="6">
    <source>
        <dbReference type="WBParaSite" id="HDID_0000414901-mRNA-1"/>
    </source>
</evidence>
<feature type="region of interest" description="Disordered" evidence="1">
    <location>
        <begin position="348"/>
        <end position="428"/>
    </location>
</feature>
<dbReference type="OrthoDB" id="6270660at2759"/>
<feature type="region of interest" description="Disordered" evidence="1">
    <location>
        <begin position="751"/>
        <end position="808"/>
    </location>
</feature>
<feature type="compositionally biased region" description="Basic and acidic residues" evidence="1">
    <location>
        <begin position="281"/>
        <end position="298"/>
    </location>
</feature>
<evidence type="ECO:0000256" key="1">
    <source>
        <dbReference type="SAM" id="MobiDB-lite"/>
    </source>
</evidence>
<feature type="compositionally biased region" description="Basic and acidic residues" evidence="1">
    <location>
        <begin position="306"/>
        <end position="325"/>
    </location>
</feature>
<feature type="compositionally biased region" description="Basic and acidic residues" evidence="1">
    <location>
        <begin position="35"/>
        <end position="46"/>
    </location>
</feature>
<dbReference type="Proteomes" id="UP000274504">
    <property type="component" value="Unassembled WGS sequence"/>
</dbReference>
<evidence type="ECO:0000313" key="4">
    <source>
        <dbReference type="Proteomes" id="UP000274504"/>
    </source>
</evidence>